<reference evidence="1" key="1">
    <citation type="submission" date="2022-07" db="EMBL/GenBank/DDBJ databases">
        <title>Phylogenomic reconstructions and comparative analyses of Kickxellomycotina fungi.</title>
        <authorList>
            <person name="Reynolds N.K."/>
            <person name="Stajich J.E."/>
            <person name="Barry K."/>
            <person name="Grigoriev I.V."/>
            <person name="Crous P."/>
            <person name="Smith M.E."/>
        </authorList>
    </citation>
    <scope>NUCLEOTIDE SEQUENCE</scope>
    <source>
        <strain evidence="1">Benny 63K</strain>
    </source>
</reference>
<comment type="caution">
    <text evidence="1">The sequence shown here is derived from an EMBL/GenBank/DDBJ whole genome shotgun (WGS) entry which is preliminary data.</text>
</comment>
<evidence type="ECO:0000313" key="1">
    <source>
        <dbReference type="EMBL" id="KAJ1886221.1"/>
    </source>
</evidence>
<protein>
    <submittedName>
        <fullName evidence="1">Uncharacterized protein</fullName>
    </submittedName>
</protein>
<dbReference type="Proteomes" id="UP001150581">
    <property type="component" value="Unassembled WGS sequence"/>
</dbReference>
<name>A0ACC1I308_9FUNG</name>
<feature type="non-terminal residue" evidence="1">
    <location>
        <position position="111"/>
    </location>
</feature>
<gene>
    <name evidence="1" type="ORF">LPJ66_009733</name>
</gene>
<sequence length="111" mass="12131">MADTNDINTFVEPYLIADGSDELNANLKSMAASFAVTDDKIREIIVGLHKSMKTGLDHDDKDALPMIPTFVRRRPSGKETGTFLALDLGGTNLRVCQVTLNGDTTYSLVQQ</sequence>
<proteinExistence type="predicted"/>
<accession>A0ACC1I308</accession>
<keyword evidence="2" id="KW-1185">Reference proteome</keyword>
<evidence type="ECO:0000313" key="2">
    <source>
        <dbReference type="Proteomes" id="UP001150581"/>
    </source>
</evidence>
<dbReference type="EMBL" id="JANBPG010002316">
    <property type="protein sequence ID" value="KAJ1886221.1"/>
    <property type="molecule type" value="Genomic_DNA"/>
</dbReference>
<organism evidence="1 2">
    <name type="scientific">Kickxella alabastrina</name>
    <dbReference type="NCBI Taxonomy" id="61397"/>
    <lineage>
        <taxon>Eukaryota</taxon>
        <taxon>Fungi</taxon>
        <taxon>Fungi incertae sedis</taxon>
        <taxon>Zoopagomycota</taxon>
        <taxon>Kickxellomycotina</taxon>
        <taxon>Kickxellomycetes</taxon>
        <taxon>Kickxellales</taxon>
        <taxon>Kickxellaceae</taxon>
        <taxon>Kickxella</taxon>
    </lineage>
</organism>